<organism evidence="2 3">
    <name type="scientific">Sporomusa sphaeroides DSM 2875</name>
    <dbReference type="NCBI Taxonomy" id="1337886"/>
    <lineage>
        <taxon>Bacteria</taxon>
        <taxon>Bacillati</taxon>
        <taxon>Bacillota</taxon>
        <taxon>Negativicutes</taxon>
        <taxon>Selenomonadales</taxon>
        <taxon>Sporomusaceae</taxon>
        <taxon>Sporomusa</taxon>
    </lineage>
</organism>
<keyword evidence="3" id="KW-1185">Reference proteome</keyword>
<dbReference type="Gene3D" id="3.30.565.60">
    <property type="match status" value="1"/>
</dbReference>
<dbReference type="Gene3D" id="3.30.950.30">
    <property type="entry name" value="Schlafen, AAA domain"/>
    <property type="match status" value="1"/>
</dbReference>
<evidence type="ECO:0000313" key="3">
    <source>
        <dbReference type="Proteomes" id="UP000245702"/>
    </source>
</evidence>
<dbReference type="InterPro" id="IPR038475">
    <property type="entry name" value="RecG_C_sf"/>
</dbReference>
<name>A0ABM9WAT2_9FIRM</name>
<gene>
    <name evidence="2" type="ORF">SSPH_04524</name>
</gene>
<dbReference type="Pfam" id="PF04326">
    <property type="entry name" value="SLFN_AlbA_2"/>
    <property type="match status" value="1"/>
</dbReference>
<dbReference type="InterPro" id="IPR007421">
    <property type="entry name" value="Schlafen_AlbA_2_dom"/>
</dbReference>
<dbReference type="RefSeq" id="WP_075756594.1">
    <property type="nucleotide sequence ID" value="NZ_CP146991.1"/>
</dbReference>
<reference evidence="2 3" key="1">
    <citation type="submission" date="2016-01" db="EMBL/GenBank/DDBJ databases">
        <authorList>
            <person name="Brown R."/>
        </authorList>
    </citation>
    <scope>NUCLEOTIDE SEQUENCE [LARGE SCALE GENOMIC DNA]</scope>
    <source>
        <strain evidence="2">Sporomusa sphaeroides DSM 2875</strain>
    </source>
</reference>
<dbReference type="InterPro" id="IPR038461">
    <property type="entry name" value="Schlafen_AlbA_2_dom_sf"/>
</dbReference>
<protein>
    <submittedName>
        <fullName evidence="2">Divergent AAA domain protein</fullName>
    </submittedName>
</protein>
<evidence type="ECO:0000313" key="2">
    <source>
        <dbReference type="EMBL" id="CVK21806.1"/>
    </source>
</evidence>
<dbReference type="Proteomes" id="UP000245702">
    <property type="component" value="Unassembled WGS sequence"/>
</dbReference>
<dbReference type="Pfam" id="PF13749">
    <property type="entry name" value="HATPase_c_4"/>
    <property type="match status" value="1"/>
</dbReference>
<feature type="domain" description="Schlafen AlbA-2" evidence="1">
    <location>
        <begin position="14"/>
        <end position="125"/>
    </location>
</feature>
<dbReference type="EMBL" id="FCOW01000048">
    <property type="protein sequence ID" value="CVK21806.1"/>
    <property type="molecule type" value="Genomic_DNA"/>
</dbReference>
<dbReference type="PANTHER" id="PTHR30595:SF6">
    <property type="entry name" value="SCHLAFEN ALBA-2 DOMAIN-CONTAINING PROTEIN"/>
    <property type="match status" value="1"/>
</dbReference>
<accession>A0ABM9WAT2</accession>
<sequence length="470" mass="52593">MTLDEIHNLIKNGESEVLELKKSTGQLTRAAESLCAFLNGHGGKVIIGVTPEGKMVGQNITDKTLQDIANTIRNIEPTTHIAMTQVALENSSLEILVLEAIPVPEARPYIFDGRPYYRTGTTTAVMPQDMYQQLLLNRAHSQNRWENAAAAGVDLMDLDREEILKTVRTGIAAGRLPESTGIDPADILDRLGLRSNGTIINAAVVLFGKVFLPNYTQCQIRLARFKGTNKTEFLDNKQLYGHAFSLLDEAMFFIQRHLPVAGKITPGVIERIDEPIFPPLALREALVNAFCHRDYANPGGAVSVAIFDDRLEIWSEGILPFGLKVEDLKRDHPSRPRNPLIADVFFRRGLVERWGRGTQTIVELCVKAGHPEPEFIEQAGSVGVRFLPRAYVAPHRIGHDLTTRQREILQILAEDSLPLRKIMARMTKPPAETTVRDDLYHLKKLGMVVLEGYGRGAKWFLMREENNEPE</sequence>
<comment type="caution">
    <text evidence="2">The sequence shown here is derived from an EMBL/GenBank/DDBJ whole genome shotgun (WGS) entry which is preliminary data.</text>
</comment>
<dbReference type="PANTHER" id="PTHR30595">
    <property type="entry name" value="GLPR-RELATED TRANSCRIPTIONAL REPRESSOR"/>
    <property type="match status" value="1"/>
</dbReference>
<proteinExistence type="predicted"/>
<evidence type="ECO:0000259" key="1">
    <source>
        <dbReference type="Pfam" id="PF04326"/>
    </source>
</evidence>